<dbReference type="GO" id="GO:0022857">
    <property type="term" value="F:transmembrane transporter activity"/>
    <property type="evidence" value="ECO:0007669"/>
    <property type="project" value="InterPro"/>
</dbReference>
<feature type="transmembrane region" description="Helical" evidence="7">
    <location>
        <begin position="331"/>
        <end position="351"/>
    </location>
</feature>
<dbReference type="Gene3D" id="1.20.1250.20">
    <property type="entry name" value="MFS general substrate transporter like domains"/>
    <property type="match status" value="2"/>
</dbReference>
<dbReference type="EMBL" id="MSZX01000008">
    <property type="protein sequence ID" value="OPA75812.1"/>
    <property type="molecule type" value="Genomic_DNA"/>
</dbReference>
<dbReference type="InterPro" id="IPR020846">
    <property type="entry name" value="MFS_dom"/>
</dbReference>
<feature type="transmembrane region" description="Helical" evidence="7">
    <location>
        <begin position="135"/>
        <end position="156"/>
    </location>
</feature>
<accession>A0A1T2X7J7</accession>
<dbReference type="AlphaFoldDB" id="A0A1T2X7J7"/>
<dbReference type="InterPro" id="IPR011701">
    <property type="entry name" value="MFS"/>
</dbReference>
<dbReference type="GO" id="GO:0005886">
    <property type="term" value="C:plasma membrane"/>
    <property type="evidence" value="ECO:0007669"/>
    <property type="project" value="UniProtKB-SubCell"/>
</dbReference>
<evidence type="ECO:0000313" key="10">
    <source>
        <dbReference type="Proteomes" id="UP000190188"/>
    </source>
</evidence>
<keyword evidence="4 7" id="KW-0812">Transmembrane</keyword>
<dbReference type="PROSITE" id="PS50850">
    <property type="entry name" value="MFS"/>
    <property type="match status" value="1"/>
</dbReference>
<keyword evidence="3" id="KW-1003">Cell membrane</keyword>
<keyword evidence="10" id="KW-1185">Reference proteome</keyword>
<dbReference type="STRING" id="1324314.BVG16_20010"/>
<dbReference type="SUPFAM" id="SSF103473">
    <property type="entry name" value="MFS general substrate transporter"/>
    <property type="match status" value="1"/>
</dbReference>
<feature type="transmembrane region" description="Helical" evidence="7">
    <location>
        <begin position="296"/>
        <end position="319"/>
    </location>
</feature>
<dbReference type="PANTHER" id="PTHR23517">
    <property type="entry name" value="RESISTANCE PROTEIN MDTM, PUTATIVE-RELATED-RELATED"/>
    <property type="match status" value="1"/>
</dbReference>
<evidence type="ECO:0000256" key="3">
    <source>
        <dbReference type="ARBA" id="ARBA00022475"/>
    </source>
</evidence>
<dbReference type="InterPro" id="IPR001958">
    <property type="entry name" value="Tet-R_TetA/multi-R_MdtG-like"/>
</dbReference>
<protein>
    <submittedName>
        <fullName evidence="9">MFS transporter</fullName>
    </submittedName>
</protein>
<evidence type="ECO:0000313" key="9">
    <source>
        <dbReference type="EMBL" id="OPA75812.1"/>
    </source>
</evidence>
<keyword evidence="6 7" id="KW-0472">Membrane</keyword>
<keyword evidence="2" id="KW-0813">Transport</keyword>
<evidence type="ECO:0000256" key="6">
    <source>
        <dbReference type="ARBA" id="ARBA00023136"/>
    </source>
</evidence>
<feature type="transmembrane region" description="Helical" evidence="7">
    <location>
        <begin position="244"/>
        <end position="261"/>
    </location>
</feature>
<reference evidence="9 10" key="1">
    <citation type="submission" date="2017-01" db="EMBL/GenBank/DDBJ databases">
        <title>Genome analysis of Paenibacillus selenitrireducens ES3-24.</title>
        <authorList>
            <person name="Xu D."/>
            <person name="Yao R."/>
            <person name="Zheng S."/>
        </authorList>
    </citation>
    <scope>NUCLEOTIDE SEQUENCE [LARGE SCALE GENOMIC DNA]</scope>
    <source>
        <strain evidence="9 10">ES3-24</strain>
    </source>
</reference>
<evidence type="ECO:0000256" key="5">
    <source>
        <dbReference type="ARBA" id="ARBA00022989"/>
    </source>
</evidence>
<evidence type="ECO:0000259" key="8">
    <source>
        <dbReference type="PROSITE" id="PS50850"/>
    </source>
</evidence>
<gene>
    <name evidence="9" type="ORF">BVG16_20010</name>
</gene>
<dbReference type="CDD" id="cd17325">
    <property type="entry name" value="MFS_MdtG_SLC18_like"/>
    <property type="match status" value="1"/>
</dbReference>
<sequence length="394" mass="43898">MKKDRLSLGREVWLLAIILFFVEFVRGAALISFIPIYGKEVLYINVAIIGVAITAHYLTDTILKSVIGYLLDRFSIRFIVHTGLLITLAGMLMFQFANHHWVFILASALYGVGISPIWIVCLTKVTEEKRATQMGFLYTIWLVGMGLGPVVCNVIIEHHPILSYWILVVLSLLAWILSLFITNTQVQQVQYIPFREQLHILSERLKLMKPLLPGMILQTTGASMIVPILPSFAEESLRLTNTSYTLLLLFGGACTVIALIPMGKLSDRFGKKWFLVFGFLMFAFALYSISQGPTLVMAYVWAIVLGVSYAAVLPAWNALLANYVPPAQQGLGWGIFSTVEGIGVMIGPVLGGYLASIYSTQQVVFISSILFGAIALFYIFFPFKHIVHHSTGRH</sequence>
<dbReference type="InterPro" id="IPR036259">
    <property type="entry name" value="MFS_trans_sf"/>
</dbReference>
<evidence type="ECO:0000256" key="4">
    <source>
        <dbReference type="ARBA" id="ARBA00022692"/>
    </source>
</evidence>
<feature type="domain" description="Major facilitator superfamily (MFS) profile" evidence="8">
    <location>
        <begin position="12"/>
        <end position="387"/>
    </location>
</feature>
<dbReference type="PRINTS" id="PR01035">
    <property type="entry name" value="TCRTETA"/>
</dbReference>
<dbReference type="InterPro" id="IPR050171">
    <property type="entry name" value="MFS_Transporters"/>
</dbReference>
<organism evidence="9 10">
    <name type="scientific">Paenibacillus selenitireducens</name>
    <dbReference type="NCBI Taxonomy" id="1324314"/>
    <lineage>
        <taxon>Bacteria</taxon>
        <taxon>Bacillati</taxon>
        <taxon>Bacillota</taxon>
        <taxon>Bacilli</taxon>
        <taxon>Bacillales</taxon>
        <taxon>Paenibacillaceae</taxon>
        <taxon>Paenibacillus</taxon>
    </lineage>
</organism>
<dbReference type="PANTHER" id="PTHR23517:SF3">
    <property type="entry name" value="INTEGRAL MEMBRANE TRANSPORT PROTEIN"/>
    <property type="match status" value="1"/>
</dbReference>
<feature type="transmembrane region" description="Helical" evidence="7">
    <location>
        <begin position="100"/>
        <end position="123"/>
    </location>
</feature>
<evidence type="ECO:0000256" key="7">
    <source>
        <dbReference type="SAM" id="Phobius"/>
    </source>
</evidence>
<dbReference type="Proteomes" id="UP000190188">
    <property type="component" value="Unassembled WGS sequence"/>
</dbReference>
<feature type="transmembrane region" description="Helical" evidence="7">
    <location>
        <begin position="273"/>
        <end position="290"/>
    </location>
</feature>
<comment type="caution">
    <text evidence="9">The sequence shown here is derived from an EMBL/GenBank/DDBJ whole genome shotgun (WGS) entry which is preliminary data.</text>
</comment>
<feature type="transmembrane region" description="Helical" evidence="7">
    <location>
        <begin position="12"/>
        <end position="36"/>
    </location>
</feature>
<proteinExistence type="predicted"/>
<comment type="subcellular location">
    <subcellularLocation>
        <location evidence="1">Cell membrane</location>
        <topology evidence="1">Multi-pass membrane protein</topology>
    </subcellularLocation>
</comment>
<name>A0A1T2X7J7_9BACL</name>
<dbReference type="Pfam" id="PF07690">
    <property type="entry name" value="MFS_1"/>
    <property type="match status" value="2"/>
</dbReference>
<feature type="transmembrane region" description="Helical" evidence="7">
    <location>
        <begin position="42"/>
        <end position="63"/>
    </location>
</feature>
<feature type="transmembrane region" description="Helical" evidence="7">
    <location>
        <begin position="75"/>
        <end position="94"/>
    </location>
</feature>
<feature type="transmembrane region" description="Helical" evidence="7">
    <location>
        <begin position="363"/>
        <end position="383"/>
    </location>
</feature>
<evidence type="ECO:0000256" key="2">
    <source>
        <dbReference type="ARBA" id="ARBA00022448"/>
    </source>
</evidence>
<evidence type="ECO:0000256" key="1">
    <source>
        <dbReference type="ARBA" id="ARBA00004651"/>
    </source>
</evidence>
<feature type="transmembrane region" description="Helical" evidence="7">
    <location>
        <begin position="162"/>
        <end position="181"/>
    </location>
</feature>
<keyword evidence="5 7" id="KW-1133">Transmembrane helix</keyword>